<keyword evidence="3" id="KW-0963">Cytoplasm</keyword>
<protein>
    <submittedName>
        <fullName evidence="9">PDZ domain-containing protein</fullName>
    </submittedName>
</protein>
<dbReference type="Gene3D" id="3.90.226.10">
    <property type="entry name" value="2-enoyl-CoA Hydratase, Chain A, domain 1"/>
    <property type="match status" value="1"/>
</dbReference>
<dbReference type="GO" id="GO:0005737">
    <property type="term" value="C:cytoplasm"/>
    <property type="evidence" value="ECO:0007669"/>
    <property type="project" value="UniProtKB-SubCell"/>
</dbReference>
<feature type="compositionally biased region" description="Low complexity" evidence="7">
    <location>
        <begin position="413"/>
        <end position="449"/>
    </location>
</feature>
<dbReference type="PANTHER" id="PTHR43253">
    <property type="entry name" value="TRICORN PROTEASE HOMOLOG 2-RELATED"/>
    <property type="match status" value="1"/>
</dbReference>
<evidence type="ECO:0000313" key="9">
    <source>
        <dbReference type="EMBL" id="QWC11253.1"/>
    </source>
</evidence>
<dbReference type="Pfam" id="PF26550">
    <property type="entry name" value="Tricorn_2nd"/>
    <property type="match status" value="1"/>
</dbReference>
<gene>
    <name evidence="9" type="ORF">KKR91_06730</name>
</gene>
<evidence type="ECO:0000256" key="6">
    <source>
        <dbReference type="ARBA" id="ARBA00022825"/>
    </source>
</evidence>
<evidence type="ECO:0000256" key="7">
    <source>
        <dbReference type="SAM" id="MobiDB-lite"/>
    </source>
</evidence>
<sequence length="1210" mass="128594">MSSSYLRFPDLHADLVTFVAEDDVWVASLDGGRAWRISSMQLPARNPRFSPDGATIAWSVVQGSAPEVVAADTAGGDFRQLTYWGNQGTRVKGFSPNGNVIAISPFEHEDFRLRWAYEVPLDGAAPVALPYGPVDSVAYGPAVGDERPVVVGSVMTREPAWWKRYRGGTAGKLWIDADGNGEFERLAPELDGNLTDPMWIDGRVVFLSDHEGYGNLYSVTPQGTGLRRHTDFSDFYVRHASTDGHRIVFEAAGELWLLPSLDDDARRLPITLGSAGTGRRPRPLDPAAHLAAVKPDAEGTASVLETHGTLHWLTHRDGPSRIIEADSAVRARLGRPLAGGRAVYVADVGGEEALYVRNVFADPAVPGAGDTPAVRRPEPVPSAPADDDAEIPLPRPVSAATGTPVQVSEPVSAPAAGHEADGAAAAPAPAATAAEAGSGSGQTAAGESADGSTRRISFDKPTRVAQITASPDGSAVAVSTEYGEVYLLDPEQGTLRRVAAAGHGAVDQLAFSADSAWLAWSEPVTAEAARSRIRLQHVTEPGAAAIDVTDGRFRDHSPSFTVDGRYLAFLSERSFDPVYDTHRFDLSFPSSTKPFLVALAADTPSPFGPSVHGLPVPRAELVPVKSDDPAEAAPAGPVTEVDAAGIQDRIIAVPVPQGRYEKLTAADGSLLWLASDTYGVTGDGRASTSERPPASRLERFDLEKKDVSVLVPALEDYEVSGDGRRVVYVHERQVHAVPSSARADADSPDHVSVDLGRIRVQLEPLKVWGQEFDEAWRLQRDFFWAPDMGGLDWGGVHARYRPLVENLGSHDDLVDLLWEMHGELGTSHAYVAPKPTTEPGAGAQGFLGADLRPGPGGWEVVRILAAESSDPQAVSPLAAPGADVHPGDIIAAVDGRPVPAGQGPAPLLANAAGRTVELTVISGSDDAAPRRRRIAVVPLRSEERLRYQNWVTTNRSIVREASNGSFGYLHIPDMVANGWSQLHRDLDQESSRNALIVDVRRNRGGHTSQLVAELIGRKVSAWTMARGEQPTTYPAHAPRGPVVILTDEFAGSDGDIITQIAKLRGIGPVIGMRTWGGVVGIDGRFKLMDGTGVNQPRYGFWMAGGIEWSVENYGVDPDIEVPFPPHAYAAGEDPQLEHGVGILKEMLSELPTDQPPALAGYPSLVPAPLPPRPQAGSTEGQAGSQGAARGGLPGPVGAAGSTSDREAGRH</sequence>
<proteinExistence type="inferred from homology"/>
<dbReference type="Gene3D" id="2.120.10.60">
    <property type="entry name" value="Tricorn protease N-terminal domain"/>
    <property type="match status" value="1"/>
</dbReference>
<dbReference type="InterPro" id="IPR029414">
    <property type="entry name" value="Tricorn_PDZ"/>
</dbReference>
<comment type="subcellular location">
    <subcellularLocation>
        <location evidence="1">Cytoplasm</location>
    </subcellularLocation>
</comment>
<dbReference type="SUPFAM" id="SSF69304">
    <property type="entry name" value="Tricorn protease N-terminal domain"/>
    <property type="match status" value="2"/>
</dbReference>
<keyword evidence="4" id="KW-0645">Protease</keyword>
<dbReference type="SUPFAM" id="SSF50156">
    <property type="entry name" value="PDZ domain-like"/>
    <property type="match status" value="1"/>
</dbReference>
<dbReference type="InterPro" id="IPR015943">
    <property type="entry name" value="WD40/YVTN_repeat-like_dom_sf"/>
</dbReference>
<dbReference type="Gene3D" id="2.130.10.10">
    <property type="entry name" value="YVTN repeat-like/Quinoprotein amine dehydrogenase"/>
    <property type="match status" value="1"/>
</dbReference>
<dbReference type="InterPro" id="IPR012393">
    <property type="entry name" value="Tricorn_protease"/>
</dbReference>
<evidence type="ECO:0000256" key="4">
    <source>
        <dbReference type="ARBA" id="ARBA00022670"/>
    </source>
</evidence>
<feature type="compositionally biased region" description="Basic and acidic residues" evidence="7">
    <location>
        <begin position="452"/>
        <end position="462"/>
    </location>
</feature>
<dbReference type="GO" id="GO:0008236">
    <property type="term" value="F:serine-type peptidase activity"/>
    <property type="evidence" value="ECO:0007669"/>
    <property type="project" value="UniProtKB-KW"/>
</dbReference>
<dbReference type="SUPFAM" id="SSF52096">
    <property type="entry name" value="ClpP/crotonase"/>
    <property type="match status" value="1"/>
</dbReference>
<dbReference type="GO" id="GO:0006508">
    <property type="term" value="P:proteolysis"/>
    <property type="evidence" value="ECO:0007669"/>
    <property type="project" value="UniProtKB-KW"/>
</dbReference>
<comment type="similarity">
    <text evidence="2">Belongs to the peptidase S41B family.</text>
</comment>
<accession>A0A975R260</accession>
<dbReference type="InterPro" id="IPR036034">
    <property type="entry name" value="PDZ_sf"/>
</dbReference>
<evidence type="ECO:0000256" key="2">
    <source>
        <dbReference type="ARBA" id="ARBA00008524"/>
    </source>
</evidence>
<keyword evidence="5" id="KW-0378">Hydrolase</keyword>
<evidence type="ECO:0000256" key="5">
    <source>
        <dbReference type="ARBA" id="ARBA00022801"/>
    </source>
</evidence>
<evidence type="ECO:0000313" key="10">
    <source>
        <dbReference type="Proteomes" id="UP000676885"/>
    </source>
</evidence>
<dbReference type="InterPro" id="IPR029045">
    <property type="entry name" value="ClpP/crotonase-like_dom_sf"/>
</dbReference>
<dbReference type="PANTHER" id="PTHR43253:SF1">
    <property type="entry name" value="TRICORN PROTEASE HOMOLOG 2-RELATED"/>
    <property type="match status" value="1"/>
</dbReference>
<keyword evidence="10" id="KW-1185">Reference proteome</keyword>
<dbReference type="SMART" id="SM00245">
    <property type="entry name" value="TSPc"/>
    <property type="match status" value="1"/>
</dbReference>
<dbReference type="Pfam" id="PF03572">
    <property type="entry name" value="Peptidase_S41"/>
    <property type="match status" value="1"/>
</dbReference>
<evidence type="ECO:0000256" key="3">
    <source>
        <dbReference type="ARBA" id="ARBA00022490"/>
    </source>
</evidence>
<organism evidence="9 10">
    <name type="scientific">Arthrobacter jiangjiafuii</name>
    <dbReference type="NCBI Taxonomy" id="2817475"/>
    <lineage>
        <taxon>Bacteria</taxon>
        <taxon>Bacillati</taxon>
        <taxon>Actinomycetota</taxon>
        <taxon>Actinomycetes</taxon>
        <taxon>Micrococcales</taxon>
        <taxon>Micrococcaceae</taxon>
        <taxon>Arthrobacter</taxon>
    </lineage>
</organism>
<dbReference type="KEGG" id="ajg:KKR91_06730"/>
<dbReference type="Gene3D" id="3.30.750.44">
    <property type="match status" value="1"/>
</dbReference>
<dbReference type="EMBL" id="CP076022">
    <property type="protein sequence ID" value="QWC11253.1"/>
    <property type="molecule type" value="Genomic_DNA"/>
</dbReference>
<feature type="region of interest" description="Disordered" evidence="7">
    <location>
        <begin position="365"/>
        <end position="468"/>
    </location>
</feature>
<dbReference type="Gene3D" id="2.30.42.10">
    <property type="match status" value="1"/>
</dbReference>
<dbReference type="RefSeq" id="WP_210230929.1">
    <property type="nucleotide sequence ID" value="NZ_CP076022.1"/>
</dbReference>
<dbReference type="InterPro" id="IPR028204">
    <property type="entry name" value="Tricorn_C1"/>
</dbReference>
<dbReference type="InterPro" id="IPR005151">
    <property type="entry name" value="Tail-specific_protease"/>
</dbReference>
<feature type="region of interest" description="Disordered" evidence="7">
    <location>
        <begin position="1153"/>
        <end position="1210"/>
    </location>
</feature>
<evidence type="ECO:0000259" key="8">
    <source>
        <dbReference type="SMART" id="SM00245"/>
    </source>
</evidence>
<dbReference type="CDD" id="cd07562">
    <property type="entry name" value="Peptidase_S41_TRI"/>
    <property type="match status" value="1"/>
</dbReference>
<name>A0A975R260_9MICC</name>
<dbReference type="Proteomes" id="UP000676885">
    <property type="component" value="Chromosome"/>
</dbReference>
<dbReference type="Pfam" id="PF14684">
    <property type="entry name" value="Tricorn_C1"/>
    <property type="match status" value="1"/>
</dbReference>
<evidence type="ECO:0000256" key="1">
    <source>
        <dbReference type="ARBA" id="ARBA00004496"/>
    </source>
</evidence>
<keyword evidence="6" id="KW-0720">Serine protease</keyword>
<reference evidence="9 10" key="1">
    <citation type="submission" date="2021-05" db="EMBL/GenBank/DDBJ databases">
        <title>Novel species in genus Arthrobacter.</title>
        <authorList>
            <person name="Zhang G."/>
        </authorList>
    </citation>
    <scope>NUCLEOTIDE SEQUENCE [LARGE SCALE GENOMIC DNA]</scope>
    <source>
        <strain evidence="10">zg-ZUI227</strain>
    </source>
</reference>
<dbReference type="AlphaFoldDB" id="A0A975R260"/>
<dbReference type="Pfam" id="PF26549">
    <property type="entry name" value="Tricorn_N"/>
    <property type="match status" value="1"/>
</dbReference>
<feature type="domain" description="Tail specific protease" evidence="8">
    <location>
        <begin position="929"/>
        <end position="1122"/>
    </location>
</feature>
<dbReference type="Pfam" id="PF14685">
    <property type="entry name" value="PDZ_Tricorn"/>
    <property type="match status" value="1"/>
</dbReference>